<gene>
    <name evidence="2" type="ORF">NMYAN_20370</name>
    <name evidence="3" type="ORF">SAMN05421880_101157</name>
</gene>
<dbReference type="RefSeq" id="WP_090665749.1">
    <property type="nucleotide sequence ID" value="NZ_CAJNAP010000012.1"/>
</dbReference>
<dbReference type="Pfam" id="PF05494">
    <property type="entry name" value="MlaC"/>
    <property type="match status" value="1"/>
</dbReference>
<dbReference type="STRING" id="52442.SAMN05421880_101157"/>
<dbReference type="Gene3D" id="3.10.450.710">
    <property type="entry name" value="Tgt2/MlaC"/>
    <property type="match status" value="1"/>
</dbReference>
<name>A0A1I4L4F3_9PROT</name>
<dbReference type="PANTHER" id="PTHR36573">
    <property type="entry name" value="INTERMEMBRANE PHOSPHOLIPID TRANSPORT SYSTEM BINDING PROTEIN MLAC"/>
    <property type="match status" value="1"/>
</dbReference>
<accession>A0A1I4L4F3</accession>
<dbReference type="PANTHER" id="PTHR36573:SF1">
    <property type="entry name" value="INTERMEMBRANE PHOSPHOLIPID TRANSPORT SYSTEM BINDING PROTEIN MLAC"/>
    <property type="match status" value="1"/>
</dbReference>
<dbReference type="AlphaFoldDB" id="A0A1I4L4F3"/>
<dbReference type="InterPro" id="IPR042245">
    <property type="entry name" value="Tgt2/MlaC_sf"/>
</dbReference>
<feature type="chain" id="PRO_5036021413" evidence="1">
    <location>
        <begin position="29"/>
        <end position="209"/>
    </location>
</feature>
<evidence type="ECO:0000256" key="1">
    <source>
        <dbReference type="SAM" id="SignalP"/>
    </source>
</evidence>
<organism evidence="3 4">
    <name type="scientific">Nitrosomonas nitrosa</name>
    <dbReference type="NCBI Taxonomy" id="52442"/>
    <lineage>
        <taxon>Bacteria</taxon>
        <taxon>Pseudomonadati</taxon>
        <taxon>Pseudomonadota</taxon>
        <taxon>Betaproteobacteria</taxon>
        <taxon>Nitrosomonadales</taxon>
        <taxon>Nitrosomonadaceae</taxon>
        <taxon>Nitrosomonas</taxon>
    </lineage>
</organism>
<dbReference type="InterPro" id="IPR008869">
    <property type="entry name" value="MlaC/ttg2D"/>
</dbReference>
<dbReference type="EMBL" id="FOUF01000001">
    <property type="protein sequence ID" value="SFL85527.1"/>
    <property type="molecule type" value="Genomic_DNA"/>
</dbReference>
<proteinExistence type="predicted"/>
<feature type="signal peptide" evidence="1">
    <location>
        <begin position="1"/>
        <end position="28"/>
    </location>
</feature>
<keyword evidence="1" id="KW-0732">Signal</keyword>
<keyword evidence="4" id="KW-1185">Reference proteome</keyword>
<reference evidence="2" key="2">
    <citation type="submission" date="2021-02" db="EMBL/GenBank/DDBJ databases">
        <authorList>
            <person name="Han P."/>
        </authorList>
    </citation>
    <scope>NUCLEOTIDE SEQUENCE</scope>
    <source>
        <strain evidence="2">Nitrosomonas nitrosa 18-3D</strain>
    </source>
</reference>
<dbReference type="Proteomes" id="UP000601736">
    <property type="component" value="Unassembled WGS sequence"/>
</dbReference>
<dbReference type="InterPro" id="IPR017842">
    <property type="entry name" value="Hopanoid_biosyn-assoc_HpnM"/>
</dbReference>
<dbReference type="NCBIfam" id="TIGR03481">
    <property type="entry name" value="HpnM"/>
    <property type="match status" value="1"/>
</dbReference>
<sequence length="209" mass="23761">MKSLLNAIIFTQVLLSAILIFPVTIASADDTQSNGPEQVVRAFQETLIQAMQKGDELGYQGRFELLAPAIDHSHDIDSIIRSALGANWNTLNKEQQQNITEAFRKLSIATYAERFNHHEGERFEIIEQRPLPRDQILVRSKFIQNDSNPINFDYVLRNGSEGWRIINILVDGVSDLALKRAEYNAILKRDGFPALLDMLEQKILQAEKN</sequence>
<reference evidence="3 4" key="1">
    <citation type="submission" date="2016-10" db="EMBL/GenBank/DDBJ databases">
        <authorList>
            <person name="de Groot N.N."/>
        </authorList>
    </citation>
    <scope>NUCLEOTIDE SEQUENCE [LARGE SCALE GENOMIC DNA]</scope>
    <source>
        <strain evidence="3 4">Nm146</strain>
    </source>
</reference>
<protein>
    <submittedName>
        <fullName evidence="3">Phospholipid transport system substrate-binding protein</fullName>
    </submittedName>
</protein>
<evidence type="ECO:0000313" key="4">
    <source>
        <dbReference type="Proteomes" id="UP000199561"/>
    </source>
</evidence>
<dbReference type="EMBL" id="CAJNAP010000012">
    <property type="protein sequence ID" value="CAE6503573.1"/>
    <property type="molecule type" value="Genomic_DNA"/>
</dbReference>
<dbReference type="Proteomes" id="UP000199561">
    <property type="component" value="Unassembled WGS sequence"/>
</dbReference>
<evidence type="ECO:0000313" key="3">
    <source>
        <dbReference type="EMBL" id="SFL85527.1"/>
    </source>
</evidence>
<evidence type="ECO:0000313" key="2">
    <source>
        <dbReference type="EMBL" id="CAE6503573.1"/>
    </source>
</evidence>